<dbReference type="EMBL" id="MK988620">
    <property type="protein sequence ID" value="QGJ83205.1"/>
    <property type="molecule type" value="Genomic_DNA"/>
</dbReference>
<reference evidence="2 3" key="1">
    <citation type="journal article" date="2019" name="Virology">
        <title>Genomic and transcriptional analyses of novel parvoviruses identified from dead peafowl.</title>
        <authorList>
            <person name="Liu X."/>
            <person name="Wang H."/>
            <person name="Liu X."/>
            <person name="Li Y."/>
            <person name="Chen J."/>
            <person name="Zhang J."/>
            <person name="Wang X."/>
            <person name="Shen S."/>
            <person name="Wang H."/>
            <person name="Deng F."/>
            <person name="Wang M."/>
            <person name="Guan W."/>
            <person name="Hu Z."/>
        </authorList>
    </citation>
    <scope>NUCLEOTIDE SEQUENCE [LARGE SCALE GENOMIC DNA]</scope>
    <source>
        <strain evidence="2">PePV2</strain>
    </source>
</reference>
<keyword evidence="3" id="KW-1185">Reference proteome</keyword>
<dbReference type="KEGG" id="vg:80536482"/>
<feature type="region of interest" description="Disordered" evidence="1">
    <location>
        <begin position="1"/>
        <end position="35"/>
    </location>
</feature>
<accession>A0A649UYZ3</accession>
<proteinExistence type="predicted"/>
<sequence length="182" mass="20273">MASQSLAQCREQTNPYLPGNSLFGPTRQMMYGPDPCETQEKELAGATTAHLEAVALAQRSAAPTAQDVQAAPAPQLSSTFDPPDIDPAIPPTEQVIPSPDLNNMWSPDTLQEIMDMIAEEMEIIQPGSTSSSEAEEQMEIVWDQMVTFLHWVPRFHPRKRKPGFQYLPKNQDWIGKWVPGQV</sequence>
<dbReference type="Proteomes" id="UP000680943">
    <property type="component" value="Segment"/>
</dbReference>
<evidence type="ECO:0000256" key="1">
    <source>
        <dbReference type="SAM" id="MobiDB-lite"/>
    </source>
</evidence>
<evidence type="ECO:0000313" key="3">
    <source>
        <dbReference type="Proteomes" id="UP000680943"/>
    </source>
</evidence>
<dbReference type="GeneID" id="80536482"/>
<evidence type="ECO:0000313" key="2">
    <source>
        <dbReference type="EMBL" id="QGJ83205.1"/>
    </source>
</evidence>
<feature type="region of interest" description="Disordered" evidence="1">
    <location>
        <begin position="58"/>
        <end position="103"/>
    </location>
</feature>
<feature type="compositionally biased region" description="Polar residues" evidence="1">
    <location>
        <begin position="1"/>
        <end position="15"/>
    </location>
</feature>
<dbReference type="RefSeq" id="YP_010798327.1">
    <property type="nucleotide sequence ID" value="NC_076414.1"/>
</dbReference>
<organism evidence="2 3">
    <name type="scientific">Peafowl parvovirus 2</name>
    <dbReference type="NCBI Taxonomy" id="2668087"/>
    <lineage>
        <taxon>Viruses</taxon>
        <taxon>Monodnaviria</taxon>
        <taxon>Shotokuvirae</taxon>
        <taxon>Cossaviricota</taxon>
        <taxon>Quintoviricetes</taxon>
        <taxon>Piccovirales</taxon>
        <taxon>Parvoviridae</taxon>
        <taxon>Hamaparvovirinae</taxon>
        <taxon>Chaphamaparvovirus</taxon>
        <taxon>Chaphamaparvovirus galliform5</taxon>
    </lineage>
</organism>
<protein>
    <submittedName>
        <fullName evidence="2">Nonstructural protein 2</fullName>
    </submittedName>
</protein>
<name>A0A649UYZ3_9VIRU</name>